<evidence type="ECO:0008006" key="3">
    <source>
        <dbReference type="Google" id="ProtNLM"/>
    </source>
</evidence>
<sequence length="203" mass="23429">MMLTKELQILQEKLNRGWKSMVGLSGLNNNEGSAIGLHDFYEIYWDDPPVLFLKDGEAERLGFSPLDAKIIEEVGLPEWAAPNMFFHKPELLSKEIILIGEDREDRPIHYRINDRWVYAMGDGSIKLISVGLDGLVFTLVIYAAMVELAIEKDRDACRLNRIPSFLIDRLRLAYCREFGDLYENGFVEEQVMRLSDRRDPGFE</sequence>
<comment type="caution">
    <text evidence="1">The sequence shown here is derived from an EMBL/GenBank/DDBJ whole genome shotgun (WGS) entry which is preliminary data.</text>
</comment>
<evidence type="ECO:0000313" key="2">
    <source>
        <dbReference type="Proteomes" id="UP001430193"/>
    </source>
</evidence>
<proteinExistence type="predicted"/>
<reference evidence="1" key="1">
    <citation type="submission" date="2020-10" db="EMBL/GenBank/DDBJ databases">
        <title>Phylogeny of dyella-like bacteria.</title>
        <authorList>
            <person name="Fu J."/>
        </authorList>
    </citation>
    <scope>NUCLEOTIDE SEQUENCE</scope>
    <source>
        <strain evidence="1">DHON07</strain>
    </source>
</reference>
<gene>
    <name evidence="1" type="ORF">ISS99_13980</name>
</gene>
<name>A0ABS2KJQ7_9GAMM</name>
<evidence type="ECO:0000313" key="1">
    <source>
        <dbReference type="EMBL" id="MBM7130643.1"/>
    </source>
</evidence>
<accession>A0ABS2KJQ7</accession>
<dbReference type="Proteomes" id="UP001430193">
    <property type="component" value="Unassembled WGS sequence"/>
</dbReference>
<dbReference type="EMBL" id="JADIKF010000039">
    <property type="protein sequence ID" value="MBM7130643.1"/>
    <property type="molecule type" value="Genomic_DNA"/>
</dbReference>
<keyword evidence="2" id="KW-1185">Reference proteome</keyword>
<dbReference type="RefSeq" id="WP_204632205.1">
    <property type="nucleotide sequence ID" value="NZ_BSOC01000002.1"/>
</dbReference>
<organism evidence="1 2">
    <name type="scientific">Dyella mobilis</name>
    <dbReference type="NCBI Taxonomy" id="1849582"/>
    <lineage>
        <taxon>Bacteria</taxon>
        <taxon>Pseudomonadati</taxon>
        <taxon>Pseudomonadota</taxon>
        <taxon>Gammaproteobacteria</taxon>
        <taxon>Lysobacterales</taxon>
        <taxon>Rhodanobacteraceae</taxon>
        <taxon>Dyella</taxon>
    </lineage>
</organism>
<protein>
    <recommendedName>
        <fullName evidence="3">SUKH-4 immunity protein of toxin-antitoxin system</fullName>
    </recommendedName>
</protein>